<dbReference type="Proteomes" id="UP000541558">
    <property type="component" value="Unassembled WGS sequence"/>
</dbReference>
<reference evidence="4 5" key="1">
    <citation type="journal article" date="2020" name="ISME J.">
        <title>Uncovering the hidden diversity of litter-decomposition mechanisms in mushroom-forming fungi.</title>
        <authorList>
            <person name="Floudas D."/>
            <person name="Bentzer J."/>
            <person name="Ahren D."/>
            <person name="Johansson T."/>
            <person name="Persson P."/>
            <person name="Tunlid A."/>
        </authorList>
    </citation>
    <scope>NUCLEOTIDE SEQUENCE [LARGE SCALE GENOMIC DNA]</scope>
    <source>
        <strain evidence="4 5">CBS 175.51</strain>
    </source>
</reference>
<accession>A0A8H5BNE3</accession>
<feature type="compositionally biased region" description="Polar residues" evidence="2">
    <location>
        <begin position="168"/>
        <end position="188"/>
    </location>
</feature>
<keyword evidence="1" id="KW-0677">Repeat</keyword>
<organism evidence="4 5">
    <name type="scientific">Ephemerocybe angulata</name>
    <dbReference type="NCBI Taxonomy" id="980116"/>
    <lineage>
        <taxon>Eukaryota</taxon>
        <taxon>Fungi</taxon>
        <taxon>Dikarya</taxon>
        <taxon>Basidiomycota</taxon>
        <taxon>Agaricomycotina</taxon>
        <taxon>Agaricomycetes</taxon>
        <taxon>Agaricomycetidae</taxon>
        <taxon>Agaricales</taxon>
        <taxon>Agaricineae</taxon>
        <taxon>Psathyrellaceae</taxon>
        <taxon>Ephemerocybe</taxon>
    </lineage>
</organism>
<proteinExistence type="predicted"/>
<feature type="region of interest" description="Disordered" evidence="2">
    <location>
        <begin position="168"/>
        <end position="231"/>
    </location>
</feature>
<dbReference type="SUPFAM" id="SSF52540">
    <property type="entry name" value="P-loop containing nucleoside triphosphate hydrolases"/>
    <property type="match status" value="1"/>
</dbReference>
<dbReference type="AlphaFoldDB" id="A0A8H5BNE3"/>
<dbReference type="EMBL" id="JAACJK010000163">
    <property type="protein sequence ID" value="KAF5326600.1"/>
    <property type="molecule type" value="Genomic_DNA"/>
</dbReference>
<feature type="compositionally biased region" description="Polar residues" evidence="2">
    <location>
        <begin position="201"/>
        <end position="210"/>
    </location>
</feature>
<dbReference type="Pfam" id="PF24883">
    <property type="entry name" value="NPHP3_N"/>
    <property type="match status" value="1"/>
</dbReference>
<evidence type="ECO:0000313" key="5">
    <source>
        <dbReference type="Proteomes" id="UP000541558"/>
    </source>
</evidence>
<feature type="domain" description="Nephrocystin 3-like N-terminal" evidence="3">
    <location>
        <begin position="266"/>
        <end position="421"/>
    </location>
</feature>
<evidence type="ECO:0000256" key="1">
    <source>
        <dbReference type="ARBA" id="ARBA00022737"/>
    </source>
</evidence>
<name>A0A8H5BNE3_9AGAR</name>
<feature type="compositionally biased region" description="Low complexity" evidence="2">
    <location>
        <begin position="211"/>
        <end position="226"/>
    </location>
</feature>
<comment type="caution">
    <text evidence="4">The sequence shown here is derived from an EMBL/GenBank/DDBJ whole genome shotgun (WGS) entry which is preliminary data.</text>
</comment>
<gene>
    <name evidence="4" type="ORF">D9611_000731</name>
</gene>
<evidence type="ECO:0000256" key="2">
    <source>
        <dbReference type="SAM" id="MobiDB-lite"/>
    </source>
</evidence>
<sequence>MGDEVHEVAPIESPELSVILDSKIRMPSWWKTLTGDDRRWEATMIEARSQARRIVAIHKKMEKLKATPKGPLEEMRQIVLKMKGLDQQYRMAKTIREARKRCEEFVKHVELYKATFTITLTTRDFDDILEINASHDSEDRTMLDSLLPPFDTRFLEDEDPSLRIPTAVTISSGSQQSAHPSASRQRTAPSMSPETPSSPPQVTTNVIINLQSPSSSPSSGSSSPQGTPNLDWPQLRRRIAEQNLYDSGHVLRNRVPELDIETREDILDTFADWFSTVNRNSCIHWLRGPIQSGKTVVIQHVVERCIQLGQPTASFFFTLPIGHASIVSNLAPTIAHDIIRCMIPRDRDYYTVLGWLSTSGPSCLGSRMDKQVRGIIFRVFQHLQSKQNAKSKPLLIVLDGLDMCDTDALKEVFRFVENCIRLLPVCFILSSEASKAIERCLSSDALQKLTSATRTDLVPYTLLTSPAAP</sequence>
<evidence type="ECO:0000259" key="3">
    <source>
        <dbReference type="Pfam" id="PF24883"/>
    </source>
</evidence>
<dbReference type="Gene3D" id="3.40.50.300">
    <property type="entry name" value="P-loop containing nucleotide triphosphate hydrolases"/>
    <property type="match status" value="1"/>
</dbReference>
<dbReference type="InterPro" id="IPR027417">
    <property type="entry name" value="P-loop_NTPase"/>
</dbReference>
<dbReference type="InterPro" id="IPR056884">
    <property type="entry name" value="NPHP3-like_N"/>
</dbReference>
<evidence type="ECO:0000313" key="4">
    <source>
        <dbReference type="EMBL" id="KAF5326600.1"/>
    </source>
</evidence>
<dbReference type="OrthoDB" id="3070583at2759"/>
<keyword evidence="5" id="KW-1185">Reference proteome</keyword>
<protein>
    <recommendedName>
        <fullName evidence="3">Nephrocystin 3-like N-terminal domain-containing protein</fullName>
    </recommendedName>
</protein>